<feature type="transmembrane region" description="Helical" evidence="1">
    <location>
        <begin position="223"/>
        <end position="243"/>
    </location>
</feature>
<gene>
    <name evidence="2" type="ORF">ACFP5Y_08275</name>
</gene>
<evidence type="ECO:0000256" key="1">
    <source>
        <dbReference type="SAM" id="Phobius"/>
    </source>
</evidence>
<reference evidence="3" key="1">
    <citation type="journal article" date="2019" name="Int. J. Syst. Evol. Microbiol.">
        <title>The Global Catalogue of Microorganisms (GCM) 10K type strain sequencing project: providing services to taxonomists for standard genome sequencing and annotation.</title>
        <authorList>
            <consortium name="The Broad Institute Genomics Platform"/>
            <consortium name="The Broad Institute Genome Sequencing Center for Infectious Disease"/>
            <person name="Wu L."/>
            <person name="Ma J."/>
        </authorList>
    </citation>
    <scope>NUCLEOTIDE SEQUENCE [LARGE SCALE GENOMIC DNA]</scope>
    <source>
        <strain evidence="3">CCM 8933</strain>
    </source>
</reference>
<evidence type="ECO:0000313" key="3">
    <source>
        <dbReference type="Proteomes" id="UP001596282"/>
    </source>
</evidence>
<feature type="transmembrane region" description="Helical" evidence="1">
    <location>
        <begin position="122"/>
        <end position="144"/>
    </location>
</feature>
<protein>
    <recommendedName>
        <fullName evidence="4">ABC transporter permease</fullName>
    </recommendedName>
</protein>
<evidence type="ECO:0008006" key="4">
    <source>
        <dbReference type="Google" id="ProtNLM"/>
    </source>
</evidence>
<keyword evidence="1" id="KW-1133">Transmembrane helix</keyword>
<keyword evidence="1" id="KW-0812">Transmembrane</keyword>
<organism evidence="2 3">
    <name type="scientific">Lactiplantibacillus daowaiensis</name>
    <dbReference type="NCBI Taxonomy" id="2559918"/>
    <lineage>
        <taxon>Bacteria</taxon>
        <taxon>Bacillati</taxon>
        <taxon>Bacillota</taxon>
        <taxon>Bacilli</taxon>
        <taxon>Lactobacillales</taxon>
        <taxon>Lactobacillaceae</taxon>
        <taxon>Lactiplantibacillus</taxon>
    </lineage>
</organism>
<accession>A0ABW1S0I5</accession>
<evidence type="ECO:0000313" key="2">
    <source>
        <dbReference type="EMBL" id="MFC6181212.1"/>
    </source>
</evidence>
<name>A0ABW1S0I5_9LACO</name>
<dbReference type="RefSeq" id="WP_137629257.1">
    <property type="nucleotide sequence ID" value="NZ_BJDJ01000019.1"/>
</dbReference>
<keyword evidence="1" id="KW-0472">Membrane</keyword>
<sequence>MTTKRVSQLWWHATRWWFGILFGVIILIGLVTAIMATTKWQHMTQISQHVPAYYLQFFHAGLDTAKYQQMQMDISPDHWFYLAAGLSGLGLAFWGRQTHYDEFLLNLGATRQQLWVVQGQQLVALIGAVLLSQLGHYVWILIAVPSRFLQYMPVAWLGWSSLALALTSGVLIAISWLIGQLTANWWLAGLVSGLVWWRGYLMIGNTSMTTTTQSMQSALNWLALRPFITIGVALVTLGGSLYLSRYLMLRWSAEQFDGPDHYRLGALIGLLTLSGGPLLSQQLLPNVPFHDLIGGVTVLVISYSGLQVAKLRPSKKENAK</sequence>
<feature type="transmembrane region" description="Helical" evidence="1">
    <location>
        <begin position="292"/>
        <end position="311"/>
    </location>
</feature>
<dbReference type="Proteomes" id="UP001596282">
    <property type="component" value="Unassembled WGS sequence"/>
</dbReference>
<keyword evidence="3" id="KW-1185">Reference proteome</keyword>
<feature type="transmembrane region" description="Helical" evidence="1">
    <location>
        <begin position="16"/>
        <end position="36"/>
    </location>
</feature>
<proteinExistence type="predicted"/>
<comment type="caution">
    <text evidence="2">The sequence shown here is derived from an EMBL/GenBank/DDBJ whole genome shotgun (WGS) entry which is preliminary data.</text>
</comment>
<feature type="transmembrane region" description="Helical" evidence="1">
    <location>
        <begin position="185"/>
        <end position="203"/>
    </location>
</feature>
<feature type="transmembrane region" description="Helical" evidence="1">
    <location>
        <begin position="156"/>
        <end position="178"/>
    </location>
</feature>
<dbReference type="EMBL" id="JBHSSC010000035">
    <property type="protein sequence ID" value="MFC6181212.1"/>
    <property type="molecule type" value="Genomic_DNA"/>
</dbReference>